<evidence type="ECO:0008006" key="9">
    <source>
        <dbReference type="Google" id="ProtNLM"/>
    </source>
</evidence>
<feature type="repeat" description="WD" evidence="5">
    <location>
        <begin position="388"/>
        <end position="422"/>
    </location>
</feature>
<dbReference type="SMART" id="SM00320">
    <property type="entry name" value="WD40"/>
    <property type="match status" value="7"/>
</dbReference>
<keyword evidence="2 5" id="KW-0853">WD repeat</keyword>
<proteinExistence type="predicted"/>
<evidence type="ECO:0000256" key="1">
    <source>
        <dbReference type="ARBA" id="ARBA00004123"/>
    </source>
</evidence>
<dbReference type="InterPro" id="IPR015943">
    <property type="entry name" value="WD40/YVTN_repeat-like_dom_sf"/>
</dbReference>
<feature type="region of interest" description="Disordered" evidence="6">
    <location>
        <begin position="99"/>
        <end position="135"/>
    </location>
</feature>
<evidence type="ECO:0000256" key="6">
    <source>
        <dbReference type="SAM" id="MobiDB-lite"/>
    </source>
</evidence>
<evidence type="ECO:0000256" key="3">
    <source>
        <dbReference type="ARBA" id="ARBA00022737"/>
    </source>
</evidence>
<dbReference type="CDD" id="cd00200">
    <property type="entry name" value="WD40"/>
    <property type="match status" value="1"/>
</dbReference>
<dbReference type="GO" id="GO:0006357">
    <property type="term" value="P:regulation of transcription by RNA polymerase II"/>
    <property type="evidence" value="ECO:0007669"/>
    <property type="project" value="TreeGrafter"/>
</dbReference>
<name>A0A4P9X282_9FUNG</name>
<dbReference type="EMBL" id="ML014314">
    <property type="protein sequence ID" value="RKO99158.1"/>
    <property type="molecule type" value="Genomic_DNA"/>
</dbReference>
<dbReference type="InterPro" id="IPR001680">
    <property type="entry name" value="WD40_rpt"/>
</dbReference>
<feature type="repeat" description="WD" evidence="5">
    <location>
        <begin position="204"/>
        <end position="245"/>
    </location>
</feature>
<gene>
    <name evidence="7" type="ORF">CXG81DRAFT_6119</name>
</gene>
<comment type="subcellular location">
    <subcellularLocation>
        <location evidence="1">Nucleus</location>
    </subcellularLocation>
</comment>
<dbReference type="PROSITE" id="PS50896">
    <property type="entry name" value="LISH"/>
    <property type="match status" value="1"/>
</dbReference>
<evidence type="ECO:0000256" key="5">
    <source>
        <dbReference type="PROSITE-ProRule" id="PRU00221"/>
    </source>
</evidence>
<evidence type="ECO:0000256" key="4">
    <source>
        <dbReference type="ARBA" id="ARBA00023242"/>
    </source>
</evidence>
<keyword evidence="3" id="KW-0677">Repeat</keyword>
<feature type="repeat" description="WD" evidence="5">
    <location>
        <begin position="493"/>
        <end position="528"/>
    </location>
</feature>
<evidence type="ECO:0000313" key="7">
    <source>
        <dbReference type="EMBL" id="RKO99158.1"/>
    </source>
</evidence>
<dbReference type="InterPro" id="IPR019775">
    <property type="entry name" value="WD40_repeat_CS"/>
</dbReference>
<keyword evidence="8" id="KW-1185">Reference proteome</keyword>
<reference evidence="8" key="1">
    <citation type="journal article" date="2018" name="Nat. Microbiol.">
        <title>Leveraging single-cell genomics to expand the fungal tree of life.</title>
        <authorList>
            <person name="Ahrendt S.R."/>
            <person name="Quandt C.A."/>
            <person name="Ciobanu D."/>
            <person name="Clum A."/>
            <person name="Salamov A."/>
            <person name="Andreopoulos B."/>
            <person name="Cheng J.F."/>
            <person name="Woyke T."/>
            <person name="Pelin A."/>
            <person name="Henrissat B."/>
            <person name="Reynolds N.K."/>
            <person name="Benny G.L."/>
            <person name="Smith M.E."/>
            <person name="James T.Y."/>
            <person name="Grigoriev I.V."/>
        </authorList>
    </citation>
    <scope>NUCLEOTIDE SEQUENCE [LARGE SCALE GENOMIC DNA]</scope>
    <source>
        <strain evidence="8">ATCC 52028</strain>
    </source>
</reference>
<dbReference type="PROSITE" id="PS50294">
    <property type="entry name" value="WD_REPEATS_REGION"/>
    <property type="match status" value="4"/>
</dbReference>
<feature type="repeat" description="WD" evidence="5">
    <location>
        <begin position="264"/>
        <end position="296"/>
    </location>
</feature>
<dbReference type="OrthoDB" id="1367865at2759"/>
<keyword evidence="4" id="KW-0539">Nucleus</keyword>
<dbReference type="InterPro" id="IPR036322">
    <property type="entry name" value="WD40_repeat_dom_sf"/>
</dbReference>
<dbReference type="AlphaFoldDB" id="A0A4P9X282"/>
<dbReference type="InterPro" id="IPR006594">
    <property type="entry name" value="LisH"/>
</dbReference>
<dbReference type="InterPro" id="IPR045183">
    <property type="entry name" value="Ebi-like"/>
</dbReference>
<dbReference type="PROSITE" id="PS00678">
    <property type="entry name" value="WD_REPEATS_1"/>
    <property type="match status" value="2"/>
</dbReference>
<organism evidence="7 8">
    <name type="scientific">Caulochytrium protostelioides</name>
    <dbReference type="NCBI Taxonomy" id="1555241"/>
    <lineage>
        <taxon>Eukaryota</taxon>
        <taxon>Fungi</taxon>
        <taxon>Fungi incertae sedis</taxon>
        <taxon>Chytridiomycota</taxon>
        <taxon>Chytridiomycota incertae sedis</taxon>
        <taxon>Chytridiomycetes</taxon>
        <taxon>Caulochytriales</taxon>
        <taxon>Caulochytriaceae</taxon>
        <taxon>Caulochytrium</taxon>
    </lineage>
</organism>
<dbReference type="PANTHER" id="PTHR22846">
    <property type="entry name" value="WD40 REPEAT PROTEIN"/>
    <property type="match status" value="1"/>
</dbReference>
<dbReference type="Pfam" id="PF00400">
    <property type="entry name" value="WD40"/>
    <property type="match status" value="5"/>
</dbReference>
<dbReference type="Gene3D" id="2.130.10.10">
    <property type="entry name" value="YVTN repeat-like/Quinoprotein amine dehydrogenase"/>
    <property type="match status" value="1"/>
</dbReference>
<protein>
    <recommendedName>
        <fullName evidence="9">WD40 repeat-like protein</fullName>
    </recommendedName>
</protein>
<feature type="non-terminal residue" evidence="7">
    <location>
        <position position="528"/>
    </location>
</feature>
<dbReference type="SUPFAM" id="SSF50978">
    <property type="entry name" value="WD40 repeat-like"/>
    <property type="match status" value="1"/>
</dbReference>
<dbReference type="Pfam" id="PF08513">
    <property type="entry name" value="LisH"/>
    <property type="match status" value="1"/>
</dbReference>
<dbReference type="SMART" id="SM00667">
    <property type="entry name" value="LisH"/>
    <property type="match status" value="1"/>
</dbReference>
<dbReference type="PANTHER" id="PTHR22846:SF2">
    <property type="entry name" value="F-BOX-LIKE_WD REPEAT-CONTAINING PROTEIN EBI"/>
    <property type="match status" value="1"/>
</dbReference>
<dbReference type="GO" id="GO:0034967">
    <property type="term" value="C:Set3 complex"/>
    <property type="evidence" value="ECO:0007669"/>
    <property type="project" value="TreeGrafter"/>
</dbReference>
<dbReference type="Gene3D" id="1.20.960.30">
    <property type="match status" value="1"/>
</dbReference>
<accession>A0A4P9X282</accession>
<feature type="repeat" description="WD" evidence="5">
    <location>
        <begin position="305"/>
        <end position="337"/>
    </location>
</feature>
<evidence type="ECO:0000256" key="2">
    <source>
        <dbReference type="ARBA" id="ARBA00022574"/>
    </source>
</evidence>
<dbReference type="GO" id="GO:0003714">
    <property type="term" value="F:transcription corepressor activity"/>
    <property type="evidence" value="ECO:0007669"/>
    <property type="project" value="InterPro"/>
</dbReference>
<dbReference type="FunFam" id="1.20.960.30:FF:000001">
    <property type="entry name" value="F-box-like/WD repeat-containing protein TBL1XR1"/>
    <property type="match status" value="1"/>
</dbReference>
<dbReference type="Proteomes" id="UP000274922">
    <property type="component" value="Unassembled WGS sequence"/>
</dbReference>
<evidence type="ECO:0000313" key="8">
    <source>
        <dbReference type="Proteomes" id="UP000274922"/>
    </source>
</evidence>
<dbReference type="PROSITE" id="PS50082">
    <property type="entry name" value="WD_REPEATS_2"/>
    <property type="match status" value="5"/>
</dbReference>
<dbReference type="STRING" id="1555241.A0A4P9X282"/>
<sequence length="528" mass="56420">MSMTSDEVNYLVYRYLLESGFTHSLFTFQAEAAIDKSTINGAQVAPGALIRFLQKGLQFADIEAHVNPDGTERHCVAPFGLIGRHTCLLVSHERAAALAKEATGHRPRRRPGRQLCSRTTPAPPRRRPTSTTTHDQARLALEALARSPHRTRLFTDAGPWPIGGASAAFDPSDPSLQNAVRVLYDHAYATSTAAPGTAAAGNAAAEHDAEVFVCAWHPDGQWLATGHKDGHARVWEVATGACTVLPVAGGATAAAVGDAASGTTDAGGKDVTTLDWNADGTYLATGCYDGLARLWSASGTLRATLALHEGPVFALRWNPAGDLLLTGGVDRRVVVWNTAGEPRQQLVCHALPCLDVAWRTNDTFVTCGADAALFVCQLGSPEPLAALMDAHASEINVVRFDPSGRYLATASDDQKVKIWDFSPDTPWSPLEHTREVYTLCWAPQPVEGRRLLATACFDATVRLYDVDRGLAAMRGATGPAAAAASRAALQAQCRAHRDIIYALAFSPDAAFLASAGFDWCLHVLNVRD</sequence>